<keyword evidence="4" id="KW-1185">Reference proteome</keyword>
<keyword evidence="1 3" id="KW-0378">Hydrolase</keyword>
<dbReference type="InterPro" id="IPR020084">
    <property type="entry name" value="NUDIX_hydrolase_CS"/>
</dbReference>
<accession>A0A1S6QKC8</accession>
<evidence type="ECO:0000313" key="3">
    <source>
        <dbReference type="EMBL" id="AQW22046.1"/>
    </source>
</evidence>
<dbReference type="GO" id="GO:0016787">
    <property type="term" value="F:hydrolase activity"/>
    <property type="evidence" value="ECO:0007669"/>
    <property type="project" value="UniProtKB-KW"/>
</dbReference>
<dbReference type="SUPFAM" id="SSF55811">
    <property type="entry name" value="Nudix"/>
    <property type="match status" value="1"/>
</dbReference>
<feature type="domain" description="Nudix hydrolase" evidence="2">
    <location>
        <begin position="48"/>
        <end position="172"/>
    </location>
</feature>
<reference evidence="3 4" key="1">
    <citation type="journal article" date="2015" name="Genome Announc.">
        <title>Genome Sequence of Lactobacillus curieae CCTCC M 2011381T, a Novel Producer of Gamma-aminobutyric Acid.</title>
        <authorList>
            <person name="Wang Y."/>
            <person name="Wang Y."/>
            <person name="Lang C."/>
            <person name="Wei D."/>
            <person name="Xu P."/>
            <person name="Xie J."/>
        </authorList>
    </citation>
    <scope>NUCLEOTIDE SEQUENCE [LARGE SCALE GENOMIC DNA]</scope>
    <source>
        <strain evidence="3 4">CCTCC M 2011381</strain>
    </source>
</reference>
<dbReference type="OrthoDB" id="9787880at2"/>
<evidence type="ECO:0000313" key="4">
    <source>
        <dbReference type="Proteomes" id="UP000030361"/>
    </source>
</evidence>
<dbReference type="eggNOG" id="COG1051">
    <property type="taxonomic scope" value="Bacteria"/>
</dbReference>
<name>A0A1S6QKC8_9LACO</name>
<organism evidence="3 4">
    <name type="scientific">Lentilactobacillus curieae</name>
    <dbReference type="NCBI Taxonomy" id="1138822"/>
    <lineage>
        <taxon>Bacteria</taxon>
        <taxon>Bacillati</taxon>
        <taxon>Bacillota</taxon>
        <taxon>Bacilli</taxon>
        <taxon>Lactobacillales</taxon>
        <taxon>Lactobacillaceae</taxon>
        <taxon>Lentilactobacillus</taxon>
    </lineage>
</organism>
<protein>
    <submittedName>
        <fullName evidence="3">Phosphohydrolase</fullName>
    </submittedName>
</protein>
<dbReference type="Pfam" id="PF00293">
    <property type="entry name" value="NUDIX"/>
    <property type="match status" value="1"/>
</dbReference>
<dbReference type="Proteomes" id="UP000030361">
    <property type="component" value="Chromosome"/>
</dbReference>
<proteinExistence type="predicted"/>
<dbReference type="InterPro" id="IPR015797">
    <property type="entry name" value="NUDIX_hydrolase-like_dom_sf"/>
</dbReference>
<dbReference type="PROSITE" id="PS00893">
    <property type="entry name" value="NUDIX_BOX"/>
    <property type="match status" value="1"/>
</dbReference>
<sequence length="172" mass="19432">MDFKEQLISQIAALADTDYPWLSAGKLEQVTRLLDQSDSSSLRNRKSGVHLSASAFILSKGQAVFIRHPYLHTILLPAGHVEPTELPIDCAIREFHEETGFYAISKPLLIDVNVINIPANPVKGEADHQHIDLRFTFQSNFNADDVAELPVFMLTKKEAPLEFQPYFAMYYN</sequence>
<evidence type="ECO:0000256" key="1">
    <source>
        <dbReference type="ARBA" id="ARBA00022801"/>
    </source>
</evidence>
<gene>
    <name evidence="3" type="ORF">PL11_008995</name>
</gene>
<dbReference type="EMBL" id="CP018906">
    <property type="protein sequence ID" value="AQW22046.1"/>
    <property type="molecule type" value="Genomic_DNA"/>
</dbReference>
<dbReference type="InterPro" id="IPR000086">
    <property type="entry name" value="NUDIX_hydrolase_dom"/>
</dbReference>
<dbReference type="Gene3D" id="3.90.79.10">
    <property type="entry name" value="Nucleoside Triphosphate Pyrophosphohydrolase"/>
    <property type="match status" value="1"/>
</dbReference>
<dbReference type="PROSITE" id="PS51462">
    <property type="entry name" value="NUDIX"/>
    <property type="match status" value="1"/>
</dbReference>
<dbReference type="KEGG" id="lcu:PL11_008995"/>
<dbReference type="RefSeq" id="WP_035167175.1">
    <property type="nucleotide sequence ID" value="NZ_CP018906.1"/>
</dbReference>
<evidence type="ECO:0000259" key="2">
    <source>
        <dbReference type="PROSITE" id="PS51462"/>
    </source>
</evidence>
<dbReference type="AlphaFoldDB" id="A0A1S6QKC8"/>